<reference evidence="5" key="1">
    <citation type="journal article" date="2020" name="mSystems">
        <title>Genome- and Community-Level Interaction Insights into Carbon Utilization and Element Cycling Functions of Hydrothermarchaeota in Hydrothermal Sediment.</title>
        <authorList>
            <person name="Zhou Z."/>
            <person name="Liu Y."/>
            <person name="Xu W."/>
            <person name="Pan J."/>
            <person name="Luo Z.H."/>
            <person name="Li M."/>
        </authorList>
    </citation>
    <scope>NUCLEOTIDE SEQUENCE [LARGE SCALE GENOMIC DNA]</scope>
    <source>
        <strain evidence="5">HyVt-485</strain>
    </source>
</reference>
<evidence type="ECO:0000256" key="1">
    <source>
        <dbReference type="ARBA" id="ARBA00023015"/>
    </source>
</evidence>
<dbReference type="EMBL" id="DRMJ01000161">
    <property type="protein sequence ID" value="HHL42619.1"/>
    <property type="molecule type" value="Genomic_DNA"/>
</dbReference>
<evidence type="ECO:0000313" key="5">
    <source>
        <dbReference type="EMBL" id="HHL42619.1"/>
    </source>
</evidence>
<dbReference type="SMART" id="SM00418">
    <property type="entry name" value="HTH_ARSR"/>
    <property type="match status" value="1"/>
</dbReference>
<dbReference type="InterPro" id="IPR011991">
    <property type="entry name" value="ArsR-like_HTH"/>
</dbReference>
<dbReference type="AlphaFoldDB" id="A0A7C5QRA8"/>
<dbReference type="GO" id="GO:0003677">
    <property type="term" value="F:DNA binding"/>
    <property type="evidence" value="ECO:0007669"/>
    <property type="project" value="UniProtKB-KW"/>
</dbReference>
<evidence type="ECO:0000256" key="3">
    <source>
        <dbReference type="ARBA" id="ARBA00023163"/>
    </source>
</evidence>
<feature type="domain" description="HTH arsR-type" evidence="4">
    <location>
        <begin position="1"/>
        <end position="96"/>
    </location>
</feature>
<dbReference type="InterPro" id="IPR036388">
    <property type="entry name" value="WH-like_DNA-bd_sf"/>
</dbReference>
<dbReference type="PANTHER" id="PTHR43132:SF2">
    <property type="entry name" value="ARSENICAL RESISTANCE OPERON REPRESSOR ARSR-RELATED"/>
    <property type="match status" value="1"/>
</dbReference>
<dbReference type="SUPFAM" id="SSF46785">
    <property type="entry name" value="Winged helix' DNA-binding domain"/>
    <property type="match status" value="1"/>
</dbReference>
<comment type="caution">
    <text evidence="5">The sequence shown here is derived from an EMBL/GenBank/DDBJ whole genome shotgun (WGS) entry which is preliminary data.</text>
</comment>
<dbReference type="InterPro" id="IPR036390">
    <property type="entry name" value="WH_DNA-bd_sf"/>
</dbReference>
<evidence type="ECO:0000256" key="2">
    <source>
        <dbReference type="ARBA" id="ARBA00023125"/>
    </source>
</evidence>
<dbReference type="InterPro" id="IPR051011">
    <property type="entry name" value="Metal_resp_trans_reg"/>
</dbReference>
<keyword evidence="3" id="KW-0804">Transcription</keyword>
<dbReference type="Pfam" id="PF12840">
    <property type="entry name" value="HTH_20"/>
    <property type="match status" value="1"/>
</dbReference>
<evidence type="ECO:0000259" key="4">
    <source>
        <dbReference type="PROSITE" id="PS50987"/>
    </source>
</evidence>
<dbReference type="PROSITE" id="PS50987">
    <property type="entry name" value="HTH_ARSR_2"/>
    <property type="match status" value="1"/>
</dbReference>
<proteinExistence type="predicted"/>
<protein>
    <submittedName>
        <fullName evidence="5">ArsR family transcriptional regulator</fullName>
    </submittedName>
</protein>
<sequence length="112" mass="11928">MSDLSQTVKALSALAQETRLSIFRTLMAAGCDGISAGALAQTLSVAPNNLSAHLNILYNADLIAVERKGRFKFYSARIETINAMLGALVETCCHGHPEVCGMLASLDDVQCQ</sequence>
<dbReference type="NCBIfam" id="NF033788">
    <property type="entry name" value="HTH_metalloreg"/>
    <property type="match status" value="1"/>
</dbReference>
<keyword evidence="2" id="KW-0238">DNA-binding</keyword>
<accession>A0A7C5QRA8</accession>
<dbReference type="PRINTS" id="PR00778">
    <property type="entry name" value="HTHARSR"/>
</dbReference>
<gene>
    <name evidence="5" type="ORF">ENJ42_03290</name>
</gene>
<dbReference type="InterPro" id="IPR001845">
    <property type="entry name" value="HTH_ArsR_DNA-bd_dom"/>
</dbReference>
<organism evidence="5">
    <name type="scientific">Hellea balneolensis</name>
    <dbReference type="NCBI Taxonomy" id="287478"/>
    <lineage>
        <taxon>Bacteria</taxon>
        <taxon>Pseudomonadati</taxon>
        <taxon>Pseudomonadota</taxon>
        <taxon>Alphaproteobacteria</taxon>
        <taxon>Maricaulales</taxon>
        <taxon>Robiginitomaculaceae</taxon>
        <taxon>Hellea</taxon>
    </lineage>
</organism>
<dbReference type="Proteomes" id="UP000885830">
    <property type="component" value="Unassembled WGS sequence"/>
</dbReference>
<dbReference type="GO" id="GO:0003700">
    <property type="term" value="F:DNA-binding transcription factor activity"/>
    <property type="evidence" value="ECO:0007669"/>
    <property type="project" value="InterPro"/>
</dbReference>
<name>A0A7C5QRA8_9PROT</name>
<dbReference type="PANTHER" id="PTHR43132">
    <property type="entry name" value="ARSENICAL RESISTANCE OPERON REPRESSOR ARSR-RELATED"/>
    <property type="match status" value="1"/>
</dbReference>
<keyword evidence="1" id="KW-0805">Transcription regulation</keyword>
<dbReference type="CDD" id="cd00090">
    <property type="entry name" value="HTH_ARSR"/>
    <property type="match status" value="1"/>
</dbReference>
<dbReference type="Gene3D" id="1.10.10.10">
    <property type="entry name" value="Winged helix-like DNA-binding domain superfamily/Winged helix DNA-binding domain"/>
    <property type="match status" value="1"/>
</dbReference>